<dbReference type="InterPro" id="IPR015396">
    <property type="entry name" value="FadE_C"/>
</dbReference>
<accession>A0ABT1UB64</accession>
<dbReference type="Pfam" id="PF09317">
    <property type="entry name" value="ACDH_C"/>
    <property type="match status" value="1"/>
</dbReference>
<dbReference type="EMBL" id="JANIBK010000382">
    <property type="protein sequence ID" value="MCQ8131115.1"/>
    <property type="molecule type" value="Genomic_DNA"/>
</dbReference>
<organism evidence="2 3">
    <name type="scientific">Methylomonas rivi</name>
    <dbReference type="NCBI Taxonomy" id="2952226"/>
    <lineage>
        <taxon>Bacteria</taxon>
        <taxon>Pseudomonadati</taxon>
        <taxon>Pseudomonadota</taxon>
        <taxon>Gammaproteobacteria</taxon>
        <taxon>Methylococcales</taxon>
        <taxon>Methylococcaceae</taxon>
        <taxon>Methylomonas</taxon>
    </lineage>
</organism>
<evidence type="ECO:0000259" key="1">
    <source>
        <dbReference type="Pfam" id="PF09317"/>
    </source>
</evidence>
<dbReference type="RefSeq" id="WP_256617474.1">
    <property type="nucleotide sequence ID" value="NZ_JANIBK010000382.1"/>
</dbReference>
<feature type="non-terminal residue" evidence="2">
    <location>
        <position position="1"/>
    </location>
</feature>
<sequence>RYYRQLTRLSTGFALTADFALLMLGGRLKRKERLSGRFADVLSFLYLCSCALKQFENQGSHADDLPLLDWACQYSLHRAQQSLLAVFWLLPARLPALLLRALLFPLGKPYAPPRDHLAAQLARLLLSDNAARERLTSGIYRNDDPADPTGRIEMAFRAVLAAAPAEAKL</sequence>
<evidence type="ECO:0000313" key="3">
    <source>
        <dbReference type="Proteomes" id="UP001524586"/>
    </source>
</evidence>
<gene>
    <name evidence="2" type="ORF">NP596_21850</name>
</gene>
<proteinExistence type="predicted"/>
<dbReference type="Proteomes" id="UP001524586">
    <property type="component" value="Unassembled WGS sequence"/>
</dbReference>
<feature type="non-terminal residue" evidence="2">
    <location>
        <position position="169"/>
    </location>
</feature>
<keyword evidence="3" id="KW-1185">Reference proteome</keyword>
<reference evidence="2 3" key="1">
    <citation type="submission" date="2022-07" db="EMBL/GenBank/DDBJ databases">
        <title>Methylomonas rivi sp. nov., Methylomonas rosea sp. nov., Methylomonas aureus sp. nov. and Methylomonas subterranea sp. nov., four novel methanotrophs isolated from a freshwater creek and the deep terrestrial subsurface.</title>
        <authorList>
            <person name="Abin C."/>
            <person name="Sankaranarayanan K."/>
            <person name="Garner C."/>
            <person name="Sindelar R."/>
            <person name="Kotary K."/>
            <person name="Garner R."/>
            <person name="Barclay S."/>
            <person name="Lawson P."/>
            <person name="Krumholz L."/>
        </authorList>
    </citation>
    <scope>NUCLEOTIDE SEQUENCE [LARGE SCALE GENOMIC DNA]</scope>
    <source>
        <strain evidence="2 3">WSC-6</strain>
    </source>
</reference>
<feature type="domain" description="Acyl-CoA dehydrogenase C-terminal bacterial-type" evidence="1">
    <location>
        <begin position="1"/>
        <end position="169"/>
    </location>
</feature>
<evidence type="ECO:0000313" key="2">
    <source>
        <dbReference type="EMBL" id="MCQ8131115.1"/>
    </source>
</evidence>
<name>A0ABT1UB64_9GAMM</name>
<comment type="caution">
    <text evidence="2">The sequence shown here is derived from an EMBL/GenBank/DDBJ whole genome shotgun (WGS) entry which is preliminary data.</text>
</comment>
<protein>
    <submittedName>
        <fullName evidence="2">DUF1974 domain-containing protein</fullName>
    </submittedName>
</protein>